<dbReference type="InterPro" id="IPR051938">
    <property type="entry name" value="Apopto_cytoskel_mod"/>
</dbReference>
<gene>
    <name evidence="4" type="ORF">POCULU_LOCUS221</name>
</gene>
<keyword evidence="1" id="KW-0143">Chaperone</keyword>
<organism evidence="4 5">
    <name type="scientific">Paraglomus occultum</name>
    <dbReference type="NCBI Taxonomy" id="144539"/>
    <lineage>
        <taxon>Eukaryota</taxon>
        <taxon>Fungi</taxon>
        <taxon>Fungi incertae sedis</taxon>
        <taxon>Mucoromycota</taxon>
        <taxon>Glomeromycotina</taxon>
        <taxon>Glomeromycetes</taxon>
        <taxon>Paraglomerales</taxon>
        <taxon>Paraglomeraceae</taxon>
        <taxon>Paraglomus</taxon>
    </lineage>
</organism>
<evidence type="ECO:0000256" key="2">
    <source>
        <dbReference type="SAM" id="Phobius"/>
    </source>
</evidence>
<keyword evidence="5" id="KW-1185">Reference proteome</keyword>
<evidence type="ECO:0000259" key="3">
    <source>
        <dbReference type="PROSITE" id="PS50076"/>
    </source>
</evidence>
<dbReference type="PRINTS" id="PR00625">
    <property type="entry name" value="JDOMAIN"/>
</dbReference>
<proteinExistence type="predicted"/>
<keyword evidence="2" id="KW-0812">Transmembrane</keyword>
<evidence type="ECO:0000313" key="4">
    <source>
        <dbReference type="EMBL" id="CAG8454579.1"/>
    </source>
</evidence>
<dbReference type="SUPFAM" id="SSF46565">
    <property type="entry name" value="Chaperone J-domain"/>
    <property type="match status" value="1"/>
</dbReference>
<dbReference type="PANTHER" id="PTHR44145:SF3">
    <property type="entry name" value="DNAJ HOMOLOG SUBFAMILY A MEMBER 3, MITOCHONDRIAL"/>
    <property type="match status" value="1"/>
</dbReference>
<evidence type="ECO:0000256" key="1">
    <source>
        <dbReference type="ARBA" id="ARBA00023186"/>
    </source>
</evidence>
<name>A0A9N8VIY8_9GLOM</name>
<dbReference type="InterPro" id="IPR018253">
    <property type="entry name" value="DnaJ_domain_CS"/>
</dbReference>
<feature type="transmembrane region" description="Helical" evidence="2">
    <location>
        <begin position="205"/>
        <end position="224"/>
    </location>
</feature>
<dbReference type="OrthoDB" id="10250354at2759"/>
<comment type="caution">
    <text evidence="4">The sequence shown here is derived from an EMBL/GenBank/DDBJ whole genome shotgun (WGS) entry which is preliminary data.</text>
</comment>
<feature type="domain" description="J" evidence="3">
    <location>
        <begin position="92"/>
        <end position="158"/>
    </location>
</feature>
<dbReference type="Pfam" id="PF00226">
    <property type="entry name" value="DnaJ"/>
    <property type="match status" value="1"/>
</dbReference>
<protein>
    <submittedName>
        <fullName evidence="4">9252_t:CDS:1</fullName>
    </submittedName>
</protein>
<dbReference type="Proteomes" id="UP000789572">
    <property type="component" value="Unassembled WGS sequence"/>
</dbReference>
<dbReference type="AlphaFoldDB" id="A0A9N8VIY8"/>
<keyword evidence="2" id="KW-0472">Membrane</keyword>
<dbReference type="EMBL" id="CAJVPJ010000010">
    <property type="protein sequence ID" value="CAG8454579.1"/>
    <property type="molecule type" value="Genomic_DNA"/>
</dbReference>
<dbReference type="CDD" id="cd06257">
    <property type="entry name" value="DnaJ"/>
    <property type="match status" value="1"/>
</dbReference>
<dbReference type="Gene3D" id="1.10.287.110">
    <property type="entry name" value="DnaJ domain"/>
    <property type="match status" value="1"/>
</dbReference>
<dbReference type="InterPro" id="IPR036869">
    <property type="entry name" value="J_dom_sf"/>
</dbReference>
<evidence type="ECO:0000313" key="5">
    <source>
        <dbReference type="Proteomes" id="UP000789572"/>
    </source>
</evidence>
<dbReference type="PANTHER" id="PTHR44145">
    <property type="entry name" value="DNAJ HOMOLOG SUBFAMILY A MEMBER 3, MITOCHONDRIAL"/>
    <property type="match status" value="1"/>
</dbReference>
<keyword evidence="2" id="KW-1133">Transmembrane helix</keyword>
<sequence length="299" mass="34090">MCLQKYRVLSVSSKWLQRDVGQGISDRTRFGCHTRNPVSYALCRTHLLTSARLVSTSPSNNGAVYEAPRRYYATKGTDSATDRWRASKPNPTPFDVLGLSHNASAAEMKERYYELVKQYHPDKVGHNSPAALDRFRNVVKAYELLSNPKRKELYLRYGIGWIDTSFMKDTTRNNSSYKSAPRYSHVNTWGQEETGDGKPIFISNIYFAAFLIAAAIFASMFQFLRAENSVNSIRLAQERHHLQASKDLARARQRGKKYARQRKAALMLMYNQSNGYKDNNNICNSGRIVSDDFKVSINS</sequence>
<dbReference type="InterPro" id="IPR001623">
    <property type="entry name" value="DnaJ_domain"/>
</dbReference>
<reference evidence="4" key="1">
    <citation type="submission" date="2021-06" db="EMBL/GenBank/DDBJ databases">
        <authorList>
            <person name="Kallberg Y."/>
            <person name="Tangrot J."/>
            <person name="Rosling A."/>
        </authorList>
    </citation>
    <scope>NUCLEOTIDE SEQUENCE</scope>
    <source>
        <strain evidence="4">IA702</strain>
    </source>
</reference>
<dbReference type="PROSITE" id="PS50076">
    <property type="entry name" value="DNAJ_2"/>
    <property type="match status" value="1"/>
</dbReference>
<dbReference type="PROSITE" id="PS00636">
    <property type="entry name" value="DNAJ_1"/>
    <property type="match status" value="1"/>
</dbReference>
<dbReference type="SMART" id="SM00271">
    <property type="entry name" value="DnaJ"/>
    <property type="match status" value="1"/>
</dbReference>
<accession>A0A9N8VIY8</accession>